<dbReference type="InterPro" id="IPR027302">
    <property type="entry name" value="Gln_synth_N_conserv_site"/>
</dbReference>
<dbReference type="GO" id="GO:0016020">
    <property type="term" value="C:membrane"/>
    <property type="evidence" value="ECO:0007669"/>
    <property type="project" value="TreeGrafter"/>
</dbReference>
<comment type="subcellular location">
    <subcellularLocation>
        <location evidence="1 20">Cytoplasm</location>
    </subcellularLocation>
</comment>
<feature type="binding site" evidence="14">
    <location>
        <position position="383"/>
    </location>
    <ligand>
        <name>L-glutamate</name>
        <dbReference type="ChEBI" id="CHEBI:29985"/>
    </ligand>
</feature>
<evidence type="ECO:0000313" key="25">
    <source>
        <dbReference type="Proteomes" id="UP000466894"/>
    </source>
</evidence>
<sequence length="493" mass="55103">MTAIDSKPTMKESASVSEKTADDIIKLIKDEKVEFVDVRFCDLPGIMQHFTIPASGCDESVFTDGLAFDGSSIRGFQSIHESDMYLLPDPDTAIIDPFREAKTLNLNFFVHDPFTREPYSRDPRNVARKAENYLISTGIADTAYFGPEAEFYIFDSVAFDSRINGSFYEVDAISGWWNTGAATEADGSPNRGYKVRPKGGYFPVAPNDQYVDLRDKMLTNLINAGFTLEKGHHEVGSGGQAEINYQFNTLLHAADQLQLYKYIIKNTAWQHGKTVTFMPKPLFGDNGSGMHVHQSLWKEGDPLFYDEVGYAGLSDTARHYIGGILHHAPSLLAFTNPTVNSYKRLVPGYEAPINLVYSQRNRSACVRIPITGTNPKAKRLEFRCPDSSGNPYLAFSAMLMAGLDGIKKKIEPQSPVDKDLYELPPEEAANIPQAPTSLAAVIDRLEADHEYLTEGGVFTSDLIETWITFKRENEIEPVNIRPHPYEFALYFDV</sequence>
<dbReference type="InterPro" id="IPR027303">
    <property type="entry name" value="Gln_synth_gly_rich_site"/>
</dbReference>
<evidence type="ECO:0000256" key="6">
    <source>
        <dbReference type="ARBA" id="ARBA00022490"/>
    </source>
</evidence>
<keyword evidence="11 15" id="KW-0067">ATP-binding</keyword>
<dbReference type="PROSITE" id="PS51987">
    <property type="entry name" value="GS_CATALYTIC"/>
    <property type="match status" value="1"/>
</dbReference>
<dbReference type="Pfam" id="PF03951">
    <property type="entry name" value="Gln-synt_N"/>
    <property type="match status" value="1"/>
</dbReference>
<evidence type="ECO:0000256" key="10">
    <source>
        <dbReference type="ARBA" id="ARBA00022741"/>
    </source>
</evidence>
<dbReference type="PROSITE" id="PS00180">
    <property type="entry name" value="GLNA_1"/>
    <property type="match status" value="1"/>
</dbReference>
<dbReference type="PROSITE" id="PS51986">
    <property type="entry name" value="GS_BETA_GRASP"/>
    <property type="match status" value="1"/>
</dbReference>
<feature type="binding site" evidence="15">
    <location>
        <position position="376"/>
    </location>
    <ligand>
        <name>ATP</name>
        <dbReference type="ChEBI" id="CHEBI:30616"/>
    </ligand>
</feature>
<dbReference type="InterPro" id="IPR008147">
    <property type="entry name" value="Gln_synt_N"/>
</dbReference>
<evidence type="ECO:0000256" key="4">
    <source>
        <dbReference type="ARBA" id="ARBA00012937"/>
    </source>
</evidence>
<evidence type="ECO:0000256" key="16">
    <source>
        <dbReference type="PIRSR" id="PIRSR604809-3"/>
    </source>
</evidence>
<feature type="binding site" evidence="15">
    <location>
        <position position="229"/>
    </location>
    <ligand>
        <name>ATP</name>
        <dbReference type="ChEBI" id="CHEBI:30616"/>
    </ligand>
</feature>
<feature type="binding site" evidence="15">
    <location>
        <begin position="245"/>
        <end position="247"/>
    </location>
    <ligand>
        <name>ATP</name>
        <dbReference type="ChEBI" id="CHEBI:30616"/>
    </ligand>
</feature>
<reference evidence="24 25" key="1">
    <citation type="journal article" date="2019" name="Emerg. Microbes Infect.">
        <title>Comprehensive subspecies identification of 175 nontuberculous mycobacteria species based on 7547 genomic profiles.</title>
        <authorList>
            <person name="Matsumoto Y."/>
            <person name="Kinjo T."/>
            <person name="Motooka D."/>
            <person name="Nabeya D."/>
            <person name="Jung N."/>
            <person name="Uechi K."/>
            <person name="Horii T."/>
            <person name="Iida T."/>
            <person name="Fujita J."/>
            <person name="Nakamura S."/>
        </authorList>
    </citation>
    <scope>NUCLEOTIDE SEQUENCE [LARGE SCALE GENOMIC DNA]</scope>
    <source>
        <strain evidence="24 25">JCM 16367</strain>
    </source>
</reference>
<dbReference type="GO" id="GO:0046872">
    <property type="term" value="F:metal ion binding"/>
    <property type="evidence" value="ECO:0007669"/>
    <property type="project" value="UniProtKB-KW"/>
</dbReference>
<dbReference type="Gene3D" id="3.30.590.10">
    <property type="entry name" value="Glutamine synthetase/guanido kinase, catalytic domain"/>
    <property type="match status" value="1"/>
</dbReference>
<evidence type="ECO:0000256" key="12">
    <source>
        <dbReference type="ARBA" id="ARBA00022842"/>
    </source>
</evidence>
<feature type="binding site" evidence="15">
    <location>
        <position position="362"/>
    </location>
    <ligand>
        <name>ATP</name>
        <dbReference type="ChEBI" id="CHEBI:30616"/>
    </ligand>
</feature>
<dbReference type="Proteomes" id="UP000466894">
    <property type="component" value="Chromosome"/>
</dbReference>
<keyword evidence="10 15" id="KW-0547">Nucleotide-binding</keyword>
<feature type="binding site" evidence="14">
    <location>
        <position position="362"/>
    </location>
    <ligand>
        <name>L-glutamate</name>
        <dbReference type="ChEBI" id="CHEBI:29985"/>
    </ligand>
</feature>
<comment type="similarity">
    <text evidence="2 18 19">Belongs to the glutamine synthetase family.</text>
</comment>
<gene>
    <name evidence="24" type="primary">glnA1</name>
    <name evidence="24" type="ORF">MNVI_44620</name>
</gene>
<dbReference type="InterPro" id="IPR001637">
    <property type="entry name" value="Gln_synth_I_adenylation_site"/>
</dbReference>
<dbReference type="InterPro" id="IPR004809">
    <property type="entry name" value="Gln_synth_I"/>
</dbReference>
<evidence type="ECO:0000256" key="3">
    <source>
        <dbReference type="ARBA" id="ARBA00011354"/>
    </source>
</evidence>
<accession>A0A7I7PKM1</accession>
<dbReference type="SUPFAM" id="SSF55931">
    <property type="entry name" value="Glutamine synthetase/guanido kinase"/>
    <property type="match status" value="1"/>
</dbReference>
<dbReference type="FunFam" id="3.10.20.70:FF:000006">
    <property type="entry name" value="Glutamine synthetase"/>
    <property type="match status" value="1"/>
</dbReference>
<name>A0A7I7PKM1_9MYCO</name>
<evidence type="ECO:0000256" key="18">
    <source>
        <dbReference type="PROSITE-ProRule" id="PRU01330"/>
    </source>
</evidence>
<keyword evidence="12 16" id="KW-0460">Magnesium</keyword>
<dbReference type="InterPro" id="IPR036651">
    <property type="entry name" value="Gln_synt_N_sf"/>
</dbReference>
<feature type="binding site" evidence="16">
    <location>
        <position position="150"/>
    </location>
    <ligand>
        <name>Mg(2+)</name>
        <dbReference type="ChEBI" id="CHEBI:18420"/>
        <label>1</label>
    </ligand>
</feature>
<dbReference type="GO" id="GO:0006542">
    <property type="term" value="P:glutamine biosynthetic process"/>
    <property type="evidence" value="ECO:0007669"/>
    <property type="project" value="InterPro"/>
</dbReference>
<evidence type="ECO:0000256" key="5">
    <source>
        <dbReference type="ARBA" id="ARBA00021364"/>
    </source>
</evidence>
<dbReference type="Pfam" id="PF00120">
    <property type="entry name" value="Gln-synt_C"/>
    <property type="match status" value="1"/>
</dbReference>
<comment type="cofactor">
    <cofactor evidence="16">
        <name>Mg(2+)</name>
        <dbReference type="ChEBI" id="CHEBI:18420"/>
    </cofactor>
    <text evidence="16">Binds 2 Mg(2+) ions per subunit.</text>
</comment>
<evidence type="ECO:0000259" key="23">
    <source>
        <dbReference type="PROSITE" id="PS51987"/>
    </source>
</evidence>
<feature type="binding site" evidence="14">
    <location>
        <position position="344"/>
    </location>
    <ligand>
        <name>L-glutamate</name>
        <dbReference type="ChEBI" id="CHEBI:29985"/>
    </ligand>
</feature>
<evidence type="ECO:0000256" key="15">
    <source>
        <dbReference type="PIRSR" id="PIRSR604809-2"/>
    </source>
</evidence>
<evidence type="ECO:0000256" key="19">
    <source>
        <dbReference type="RuleBase" id="RU000384"/>
    </source>
</evidence>
<evidence type="ECO:0000256" key="21">
    <source>
        <dbReference type="RuleBase" id="RU004356"/>
    </source>
</evidence>
<evidence type="ECO:0000256" key="1">
    <source>
        <dbReference type="ARBA" id="ARBA00004496"/>
    </source>
</evidence>
<feature type="binding site" evidence="16">
    <location>
        <position position="242"/>
    </location>
    <ligand>
        <name>Mg(2+)</name>
        <dbReference type="ChEBI" id="CHEBI:18420"/>
        <label>1</label>
    </ligand>
</feature>
<feature type="binding site" evidence="16">
    <location>
        <position position="234"/>
    </location>
    <ligand>
        <name>Mg(2+)</name>
        <dbReference type="ChEBI" id="CHEBI:18420"/>
        <label>1</label>
    </ligand>
</feature>
<feature type="domain" description="GS catalytic" evidence="23">
    <location>
        <begin position="123"/>
        <end position="493"/>
    </location>
</feature>
<feature type="binding site" evidence="15">
    <location>
        <begin position="293"/>
        <end position="295"/>
    </location>
    <ligand>
        <name>ATP</name>
        <dbReference type="ChEBI" id="CHEBI:30616"/>
    </ligand>
</feature>
<dbReference type="PANTHER" id="PTHR43407">
    <property type="entry name" value="GLUTAMINE SYNTHETASE"/>
    <property type="match status" value="1"/>
</dbReference>
<evidence type="ECO:0000313" key="24">
    <source>
        <dbReference type="EMBL" id="BBY09144.1"/>
    </source>
</evidence>
<dbReference type="PROSITE" id="PS00182">
    <property type="entry name" value="GLNA_ADENYLATION"/>
    <property type="match status" value="1"/>
</dbReference>
<dbReference type="EMBL" id="AP022583">
    <property type="protein sequence ID" value="BBY09144.1"/>
    <property type="molecule type" value="Genomic_DNA"/>
</dbReference>
<feature type="binding site" evidence="16">
    <location>
        <position position="291"/>
    </location>
    <ligand>
        <name>Mg(2+)</name>
        <dbReference type="ChEBI" id="CHEBI:18420"/>
        <label>1</label>
    </ligand>
</feature>
<comment type="subunit">
    <text evidence="3 20">Oligomer of 12 subunits arranged in the form of two hexagons.</text>
</comment>
<dbReference type="InterPro" id="IPR008146">
    <property type="entry name" value="Gln_synth_cat_dom"/>
</dbReference>
<feature type="domain" description="GS beta-grasp" evidence="22">
    <location>
        <begin position="31"/>
        <end position="115"/>
    </location>
</feature>
<dbReference type="GO" id="GO:0019740">
    <property type="term" value="P:nitrogen utilization"/>
    <property type="evidence" value="ECO:0007669"/>
    <property type="project" value="TreeGrafter"/>
</dbReference>
<feature type="binding site" evidence="16">
    <location>
        <position position="148"/>
    </location>
    <ligand>
        <name>Mg(2+)</name>
        <dbReference type="ChEBI" id="CHEBI:18420"/>
        <label>1</label>
    </ligand>
</feature>
<dbReference type="InterPro" id="IPR014746">
    <property type="entry name" value="Gln_synth/guanido_kin_cat_dom"/>
</dbReference>
<feature type="binding site" evidence="14">
    <location>
        <begin position="286"/>
        <end position="287"/>
    </location>
    <ligand>
        <name>L-glutamate</name>
        <dbReference type="ChEBI" id="CHEBI:29985"/>
    </ligand>
</feature>
<dbReference type="AlphaFoldDB" id="A0A7I7PKM1"/>
<dbReference type="PANTHER" id="PTHR43407:SF1">
    <property type="entry name" value="LENGSIN"/>
    <property type="match status" value="1"/>
</dbReference>
<evidence type="ECO:0000256" key="2">
    <source>
        <dbReference type="ARBA" id="ARBA00009897"/>
    </source>
</evidence>
<evidence type="ECO:0000256" key="7">
    <source>
        <dbReference type="ARBA" id="ARBA00022553"/>
    </source>
</evidence>
<dbReference type="SUPFAM" id="SSF54368">
    <property type="entry name" value="Glutamine synthetase, N-terminal domain"/>
    <property type="match status" value="1"/>
</dbReference>
<proteinExistence type="inferred from homology"/>
<keyword evidence="9 16" id="KW-0479">Metal-binding</keyword>
<dbReference type="GO" id="GO:0004356">
    <property type="term" value="F:glutamine synthetase activity"/>
    <property type="evidence" value="ECO:0007669"/>
    <property type="project" value="UniProtKB-EC"/>
</dbReference>
<feature type="binding site" evidence="16">
    <location>
        <position position="381"/>
    </location>
    <ligand>
        <name>Mg(2+)</name>
        <dbReference type="ChEBI" id="CHEBI:18420"/>
        <label>1</label>
    </ligand>
</feature>
<organism evidence="24 25">
    <name type="scientific">Mycobacterium noviomagense</name>
    <dbReference type="NCBI Taxonomy" id="459858"/>
    <lineage>
        <taxon>Bacteria</taxon>
        <taxon>Bacillati</taxon>
        <taxon>Actinomycetota</taxon>
        <taxon>Actinomycetes</taxon>
        <taxon>Mycobacteriales</taxon>
        <taxon>Mycobacteriaceae</taxon>
        <taxon>Mycobacterium</taxon>
    </lineage>
</organism>
<evidence type="ECO:0000259" key="22">
    <source>
        <dbReference type="PROSITE" id="PS51986"/>
    </source>
</evidence>
<keyword evidence="6 20" id="KW-0963">Cytoplasm</keyword>
<evidence type="ECO:0000256" key="11">
    <source>
        <dbReference type="ARBA" id="ARBA00022840"/>
    </source>
</evidence>
<keyword evidence="7 17" id="KW-0597">Phosphoprotein</keyword>
<keyword evidence="8 21" id="KW-0436">Ligase</keyword>
<dbReference type="GO" id="GO:0005524">
    <property type="term" value="F:ATP binding"/>
    <property type="evidence" value="ECO:0007669"/>
    <property type="project" value="UniProtKB-KW"/>
</dbReference>
<dbReference type="SMART" id="SM01230">
    <property type="entry name" value="Gln-synt_C"/>
    <property type="match status" value="1"/>
</dbReference>
<dbReference type="NCBIfam" id="TIGR00653">
    <property type="entry name" value="GlnA"/>
    <property type="match status" value="1"/>
</dbReference>
<dbReference type="KEGG" id="mnv:MNVI_44620"/>
<evidence type="ECO:0000256" key="8">
    <source>
        <dbReference type="ARBA" id="ARBA00022598"/>
    </source>
</evidence>
<evidence type="ECO:0000256" key="17">
    <source>
        <dbReference type="PIRSR" id="PIRSR604809-50"/>
    </source>
</evidence>
<feature type="binding site" evidence="14">
    <location>
        <position position="350"/>
    </location>
    <ligand>
        <name>L-glutamate</name>
        <dbReference type="ChEBI" id="CHEBI:29985"/>
    </ligand>
</feature>
<evidence type="ECO:0000256" key="14">
    <source>
        <dbReference type="PIRSR" id="PIRSR604809-1"/>
    </source>
</evidence>
<dbReference type="PROSITE" id="PS00181">
    <property type="entry name" value="GLNA_ATP"/>
    <property type="match status" value="1"/>
</dbReference>
<feature type="modified residue" description="O-AMP-tyrosine" evidence="17">
    <location>
        <position position="421"/>
    </location>
</feature>
<dbReference type="EC" id="6.3.1.2" evidence="4 21"/>
<evidence type="ECO:0000256" key="13">
    <source>
        <dbReference type="ARBA" id="ARBA00049436"/>
    </source>
</evidence>
<protein>
    <recommendedName>
        <fullName evidence="5 21">Glutamine synthetase</fullName>
        <ecNumber evidence="4 21">6.3.1.2</ecNumber>
    </recommendedName>
</protein>
<evidence type="ECO:0000256" key="20">
    <source>
        <dbReference type="RuleBase" id="RU000387"/>
    </source>
</evidence>
<dbReference type="FunFam" id="3.30.590.10:FF:000001">
    <property type="entry name" value="Glutamine synthetase"/>
    <property type="match status" value="1"/>
</dbReference>
<dbReference type="Gene3D" id="3.10.20.70">
    <property type="entry name" value="Glutamine synthetase, N-terminal domain"/>
    <property type="match status" value="1"/>
</dbReference>
<comment type="catalytic activity">
    <reaction evidence="13 21">
        <text>L-glutamate + NH4(+) + ATP = L-glutamine + ADP + phosphate + H(+)</text>
        <dbReference type="Rhea" id="RHEA:16169"/>
        <dbReference type="ChEBI" id="CHEBI:15378"/>
        <dbReference type="ChEBI" id="CHEBI:28938"/>
        <dbReference type="ChEBI" id="CHEBI:29985"/>
        <dbReference type="ChEBI" id="CHEBI:30616"/>
        <dbReference type="ChEBI" id="CHEBI:43474"/>
        <dbReference type="ChEBI" id="CHEBI:58359"/>
        <dbReference type="ChEBI" id="CHEBI:456216"/>
        <dbReference type="EC" id="6.3.1.2"/>
    </reaction>
</comment>
<evidence type="ECO:0000256" key="9">
    <source>
        <dbReference type="ARBA" id="ARBA00022723"/>
    </source>
</evidence>
<dbReference type="GO" id="GO:0005737">
    <property type="term" value="C:cytoplasm"/>
    <property type="evidence" value="ECO:0007669"/>
    <property type="project" value="UniProtKB-SubCell"/>
</dbReference>